<evidence type="ECO:0000313" key="2">
    <source>
        <dbReference type="EMBL" id="RDX42565.1"/>
    </source>
</evidence>
<feature type="compositionally biased region" description="Basic and acidic residues" evidence="1">
    <location>
        <begin position="1"/>
        <end position="21"/>
    </location>
</feature>
<dbReference type="EMBL" id="KZ857482">
    <property type="protein sequence ID" value="RDX42565.1"/>
    <property type="molecule type" value="Genomic_DNA"/>
</dbReference>
<evidence type="ECO:0000256" key="1">
    <source>
        <dbReference type="SAM" id="MobiDB-lite"/>
    </source>
</evidence>
<proteinExistence type="predicted"/>
<reference evidence="2 3" key="1">
    <citation type="journal article" date="2018" name="Biotechnol. Biofuels">
        <title>Integrative visual omics of the white-rot fungus Polyporus brumalis exposes the biotechnological potential of its oxidative enzymes for delignifying raw plant biomass.</title>
        <authorList>
            <person name="Miyauchi S."/>
            <person name="Rancon A."/>
            <person name="Drula E."/>
            <person name="Hage H."/>
            <person name="Chaduli D."/>
            <person name="Favel A."/>
            <person name="Grisel S."/>
            <person name="Henrissat B."/>
            <person name="Herpoel-Gimbert I."/>
            <person name="Ruiz-Duenas F.J."/>
            <person name="Chevret D."/>
            <person name="Hainaut M."/>
            <person name="Lin J."/>
            <person name="Wang M."/>
            <person name="Pangilinan J."/>
            <person name="Lipzen A."/>
            <person name="Lesage-Meessen L."/>
            <person name="Navarro D."/>
            <person name="Riley R."/>
            <person name="Grigoriev I.V."/>
            <person name="Zhou S."/>
            <person name="Raouche S."/>
            <person name="Rosso M.N."/>
        </authorList>
    </citation>
    <scope>NUCLEOTIDE SEQUENCE [LARGE SCALE GENOMIC DNA]</scope>
    <source>
        <strain evidence="2 3">BRFM 1820</strain>
    </source>
</reference>
<protein>
    <submittedName>
        <fullName evidence="2">Uncharacterized protein</fullName>
    </submittedName>
</protein>
<dbReference type="Proteomes" id="UP000256964">
    <property type="component" value="Unassembled WGS sequence"/>
</dbReference>
<evidence type="ECO:0000313" key="3">
    <source>
        <dbReference type="Proteomes" id="UP000256964"/>
    </source>
</evidence>
<gene>
    <name evidence="2" type="ORF">OH76DRAFT_1422470</name>
</gene>
<organism evidence="2 3">
    <name type="scientific">Lentinus brumalis</name>
    <dbReference type="NCBI Taxonomy" id="2498619"/>
    <lineage>
        <taxon>Eukaryota</taxon>
        <taxon>Fungi</taxon>
        <taxon>Dikarya</taxon>
        <taxon>Basidiomycota</taxon>
        <taxon>Agaricomycotina</taxon>
        <taxon>Agaricomycetes</taxon>
        <taxon>Polyporales</taxon>
        <taxon>Polyporaceae</taxon>
        <taxon>Lentinus</taxon>
    </lineage>
</organism>
<feature type="region of interest" description="Disordered" evidence="1">
    <location>
        <begin position="1"/>
        <end position="36"/>
    </location>
</feature>
<accession>A0A371CQJ9</accession>
<dbReference type="AlphaFoldDB" id="A0A371CQJ9"/>
<feature type="compositionally biased region" description="Basic and acidic residues" evidence="1">
    <location>
        <begin position="64"/>
        <end position="84"/>
    </location>
</feature>
<name>A0A371CQJ9_9APHY</name>
<keyword evidence="3" id="KW-1185">Reference proteome</keyword>
<sequence length="208" mass="23719">MRHGPRDGRGYAEGKELRLATEEQLDEPDIDDPTHRTLARRCLTETAKDLPTALREFSHLASAAEEKQTSEDDSCARREEKKAEVAAGGDGALMKEEGGTNTAPRGNRKRKVQGPICAVCVPTKESDDCWVTNEPEVREREPNAALKTATGAYYKRIPWNAVRTFRIRKTIYYASREHYCRRSTPSYSDWWNKRRRKSAFNADVNERS</sequence>
<feature type="region of interest" description="Disordered" evidence="1">
    <location>
        <begin position="61"/>
        <end position="109"/>
    </location>
</feature>